<dbReference type="Pfam" id="PF01411">
    <property type="entry name" value="tRNA-synt_2c"/>
    <property type="match status" value="1"/>
</dbReference>
<sequence>MMEKVFWANPYQTKLNAQVTHVNENSVELSQTIFYAESGGQESDKGTIGGIPVNKAIKRQSRIVYQLESKPNFTTGDTVEICIDWERRYALMKLHFAAEVVLELFYKHFAGIVKIGAHISQDKSRIDFEWPQNISKQLKHIELEAQRLIDADLKIRSEFSDIEDEKRFWQVDDFAKVPCGGTHLKRTSEVGRIQLKRKNLGKDKERVEISLC</sequence>
<dbReference type="GO" id="GO:0005524">
    <property type="term" value="F:ATP binding"/>
    <property type="evidence" value="ECO:0007669"/>
    <property type="project" value="InterPro"/>
</dbReference>
<dbReference type="Pfam" id="PF07973">
    <property type="entry name" value="tRNA_SAD"/>
    <property type="match status" value="1"/>
</dbReference>
<dbReference type="PATRIC" id="fig|579748.3.peg.1217"/>
<evidence type="ECO:0000313" key="6">
    <source>
        <dbReference type="Proteomes" id="UP000033673"/>
    </source>
</evidence>
<keyword evidence="5" id="KW-0030">Aminoacyl-tRNA synthetase</keyword>
<evidence type="ECO:0000259" key="4">
    <source>
        <dbReference type="SMART" id="SM00863"/>
    </source>
</evidence>
<comment type="caution">
    <text evidence="5">The sequence shown here is derived from an EMBL/GenBank/DDBJ whole genome shotgun (WGS) entry which is preliminary data.</text>
</comment>
<dbReference type="SUPFAM" id="SSF50447">
    <property type="entry name" value="Translation proteins"/>
    <property type="match status" value="1"/>
</dbReference>
<dbReference type="GO" id="GO:0002161">
    <property type="term" value="F:aminoacyl-tRNA deacylase activity"/>
    <property type="evidence" value="ECO:0007669"/>
    <property type="project" value="UniProtKB-ARBA"/>
</dbReference>
<dbReference type="GO" id="GO:0046872">
    <property type="term" value="F:metal ion binding"/>
    <property type="evidence" value="ECO:0007669"/>
    <property type="project" value="UniProtKB-KW"/>
</dbReference>
<keyword evidence="5" id="KW-0436">Ligase</keyword>
<dbReference type="Gene3D" id="3.30.980.10">
    <property type="entry name" value="Threonyl-trna Synthetase, Chain A, domain 2"/>
    <property type="match status" value="1"/>
</dbReference>
<dbReference type="GO" id="GO:0006419">
    <property type="term" value="P:alanyl-tRNA aminoacylation"/>
    <property type="evidence" value="ECO:0007669"/>
    <property type="project" value="InterPro"/>
</dbReference>
<dbReference type="SMART" id="SM00863">
    <property type="entry name" value="tRNA_SAD"/>
    <property type="match status" value="1"/>
</dbReference>
<evidence type="ECO:0000313" key="5">
    <source>
        <dbReference type="EMBL" id="KJY83868.1"/>
    </source>
</evidence>
<evidence type="ECO:0000256" key="1">
    <source>
        <dbReference type="ARBA" id="ARBA00001947"/>
    </source>
</evidence>
<keyword evidence="3" id="KW-0862">Zinc</keyword>
<protein>
    <submittedName>
        <fullName evidence="5">Alanyl-tRNA synthetase</fullName>
    </submittedName>
</protein>
<dbReference type="OrthoDB" id="9812949at2"/>
<dbReference type="Gene3D" id="2.40.30.130">
    <property type="match status" value="1"/>
</dbReference>
<dbReference type="Proteomes" id="UP000033673">
    <property type="component" value="Unassembled WGS sequence"/>
</dbReference>
<name>A0A0F4NLX9_9VIBR</name>
<dbReference type="AlphaFoldDB" id="A0A0F4NLX9"/>
<evidence type="ECO:0000256" key="2">
    <source>
        <dbReference type="ARBA" id="ARBA00022723"/>
    </source>
</evidence>
<proteinExistence type="predicted"/>
<dbReference type="InterPro" id="IPR051335">
    <property type="entry name" value="Alanyl-tRNA_Editing_Enzymes"/>
</dbReference>
<dbReference type="InterPro" id="IPR018164">
    <property type="entry name" value="Ala-tRNA-synth_IIc_N"/>
</dbReference>
<dbReference type="InterPro" id="IPR012947">
    <property type="entry name" value="tRNA_SAD"/>
</dbReference>
<dbReference type="GO" id="GO:0004813">
    <property type="term" value="F:alanine-tRNA ligase activity"/>
    <property type="evidence" value="ECO:0007669"/>
    <property type="project" value="InterPro"/>
</dbReference>
<reference evidence="5 6" key="1">
    <citation type="journal article" date="2015" name="BMC Genomics">
        <title>Genome mining reveals unlocked bioactive potential of marine Gram-negative bacteria.</title>
        <authorList>
            <person name="Machado H."/>
            <person name="Sonnenschein E.C."/>
            <person name="Melchiorsen J."/>
            <person name="Gram L."/>
        </authorList>
    </citation>
    <scope>NUCLEOTIDE SEQUENCE [LARGE SCALE GENOMIC DNA]</scope>
    <source>
        <strain evidence="5 6">S2757</strain>
    </source>
</reference>
<organism evidence="5 6">
    <name type="scientific">Vibrio galatheae</name>
    <dbReference type="NCBI Taxonomy" id="579748"/>
    <lineage>
        <taxon>Bacteria</taxon>
        <taxon>Pseudomonadati</taxon>
        <taxon>Pseudomonadota</taxon>
        <taxon>Gammaproteobacteria</taxon>
        <taxon>Vibrionales</taxon>
        <taxon>Vibrionaceae</taxon>
        <taxon>Vibrio</taxon>
    </lineage>
</organism>
<dbReference type="InterPro" id="IPR009000">
    <property type="entry name" value="Transl_B-barrel_sf"/>
</dbReference>
<keyword evidence="6" id="KW-1185">Reference proteome</keyword>
<dbReference type="PANTHER" id="PTHR43462">
    <property type="entry name" value="ALANYL-TRNA EDITING PROTEIN"/>
    <property type="match status" value="1"/>
</dbReference>
<keyword evidence="2" id="KW-0479">Metal-binding</keyword>
<dbReference type="EMBL" id="JXXV01000012">
    <property type="protein sequence ID" value="KJY83868.1"/>
    <property type="molecule type" value="Genomic_DNA"/>
</dbReference>
<dbReference type="RefSeq" id="WP_045954791.1">
    <property type="nucleotide sequence ID" value="NZ_JXXV01000012.1"/>
</dbReference>
<accession>A0A0F4NLX9</accession>
<feature type="domain" description="Threonyl/alanyl tRNA synthetase SAD" evidence="4">
    <location>
        <begin position="166"/>
        <end position="208"/>
    </location>
</feature>
<evidence type="ECO:0000256" key="3">
    <source>
        <dbReference type="ARBA" id="ARBA00022833"/>
    </source>
</evidence>
<dbReference type="PANTHER" id="PTHR43462:SF1">
    <property type="entry name" value="ALANYL-TRNA EDITING PROTEIN AARSD1"/>
    <property type="match status" value="1"/>
</dbReference>
<dbReference type="InterPro" id="IPR018163">
    <property type="entry name" value="Thr/Ala-tRNA-synth_IIc_edit"/>
</dbReference>
<dbReference type="SUPFAM" id="SSF55186">
    <property type="entry name" value="ThrRS/AlaRS common domain"/>
    <property type="match status" value="1"/>
</dbReference>
<gene>
    <name evidence="5" type="ORF">TW81_05945</name>
</gene>
<comment type="cofactor">
    <cofactor evidence="1">
        <name>Zn(2+)</name>
        <dbReference type="ChEBI" id="CHEBI:29105"/>
    </cofactor>
</comment>